<dbReference type="GO" id="GO:0016740">
    <property type="term" value="F:transferase activity"/>
    <property type="evidence" value="ECO:0007669"/>
    <property type="project" value="UniProtKB-KW"/>
</dbReference>
<evidence type="ECO:0000313" key="3">
    <source>
        <dbReference type="Proteomes" id="UP000235036"/>
    </source>
</evidence>
<protein>
    <submittedName>
        <fullName evidence="2">Gamma-glutamylcyclotransferase</fullName>
    </submittedName>
</protein>
<dbReference type="InterPro" id="IPR009288">
    <property type="entry name" value="AIG2-like_dom"/>
</dbReference>
<dbReference type="EMBL" id="NRQW01000500">
    <property type="protein sequence ID" value="PLZ85848.1"/>
    <property type="molecule type" value="Genomic_DNA"/>
</dbReference>
<accession>A0A2N6JYK7</accession>
<dbReference type="AlphaFoldDB" id="A0A2N6JYK7"/>
<keyword evidence="3" id="KW-1185">Reference proteome</keyword>
<feature type="domain" description="Gamma-glutamylcyclotransferase AIG2-like" evidence="1">
    <location>
        <begin position="14"/>
        <end position="139"/>
    </location>
</feature>
<proteinExistence type="predicted"/>
<reference evidence="2 3" key="1">
    <citation type="submission" date="2017-08" db="EMBL/GenBank/DDBJ databases">
        <title>Genomes of Fischerella (Mastigocladus) sp. strains.</title>
        <authorList>
            <person name="Miller S.R."/>
        </authorList>
    </citation>
    <scope>NUCLEOTIDE SEQUENCE [LARGE SCALE GENOMIC DNA]</scope>
    <source>
        <strain evidence="2 3">CCMEE 5323</strain>
    </source>
</reference>
<name>A0A2N6JYK7_FISMU</name>
<dbReference type="RefSeq" id="WP_016868594.1">
    <property type="nucleotide sequence ID" value="NZ_CAWNVR010000622.1"/>
</dbReference>
<keyword evidence="2" id="KW-0808">Transferase</keyword>
<dbReference type="CDD" id="cd06661">
    <property type="entry name" value="GGCT_like"/>
    <property type="match status" value="1"/>
</dbReference>
<evidence type="ECO:0000313" key="2">
    <source>
        <dbReference type="EMBL" id="PLZ85848.1"/>
    </source>
</evidence>
<dbReference type="Proteomes" id="UP000235036">
    <property type="component" value="Unassembled WGS sequence"/>
</dbReference>
<dbReference type="Pfam" id="PF06094">
    <property type="entry name" value="GGACT"/>
    <property type="match status" value="1"/>
</dbReference>
<comment type="caution">
    <text evidence="2">The sequence shown here is derived from an EMBL/GenBank/DDBJ whole genome shotgun (WGS) entry which is preliminary data.</text>
</comment>
<dbReference type="SUPFAM" id="SSF110857">
    <property type="entry name" value="Gamma-glutamyl cyclotransferase-like"/>
    <property type="match status" value="1"/>
</dbReference>
<gene>
    <name evidence="2" type="ORF">CEN44_21340</name>
</gene>
<organism evidence="2 3">
    <name type="scientific">Fischerella muscicola CCMEE 5323</name>
    <dbReference type="NCBI Taxonomy" id="2019572"/>
    <lineage>
        <taxon>Bacteria</taxon>
        <taxon>Bacillati</taxon>
        <taxon>Cyanobacteriota</taxon>
        <taxon>Cyanophyceae</taxon>
        <taxon>Nostocales</taxon>
        <taxon>Hapalosiphonaceae</taxon>
        <taxon>Fischerella</taxon>
    </lineage>
</organism>
<dbReference type="InterPro" id="IPR013024">
    <property type="entry name" value="GGCT-like"/>
</dbReference>
<dbReference type="Gene3D" id="3.10.490.10">
    <property type="entry name" value="Gamma-glutamyl cyclotransferase-like"/>
    <property type="match status" value="1"/>
</dbReference>
<sequence>MIELEEKSSDLLRVFVYGTLKPGEANYNIYCDRKVVNATKAYALGRLFALPQGYPAMTSGDNYVYGYLLEFNCPDVLVELDELEDYHPTRPVSENLYNRQQIQIYDLQGRFLGWAWVYLMTPEMVDQLGGIYQADGWWTNQINYEF</sequence>
<dbReference type="InterPro" id="IPR036568">
    <property type="entry name" value="GGCT-like_sf"/>
</dbReference>
<evidence type="ECO:0000259" key="1">
    <source>
        <dbReference type="Pfam" id="PF06094"/>
    </source>
</evidence>